<evidence type="ECO:0000313" key="9">
    <source>
        <dbReference type="EMBL" id="KAF9448699.1"/>
    </source>
</evidence>
<keyword evidence="2" id="KW-0509">mRNA transport</keyword>
<organism evidence="9 10">
    <name type="scientific">Macrolepiota fuliginosa MF-IS2</name>
    <dbReference type="NCBI Taxonomy" id="1400762"/>
    <lineage>
        <taxon>Eukaryota</taxon>
        <taxon>Fungi</taxon>
        <taxon>Dikarya</taxon>
        <taxon>Basidiomycota</taxon>
        <taxon>Agaricomycotina</taxon>
        <taxon>Agaricomycetes</taxon>
        <taxon>Agaricomycetidae</taxon>
        <taxon>Agaricales</taxon>
        <taxon>Agaricineae</taxon>
        <taxon>Agaricaceae</taxon>
        <taxon>Macrolepiota</taxon>
    </lineage>
</organism>
<dbReference type="PANTHER" id="PTHR13003">
    <property type="entry name" value="NUP107-RELATED"/>
    <property type="match status" value="1"/>
</dbReference>
<dbReference type="InterPro" id="IPR007252">
    <property type="entry name" value="Nup84/Nup107"/>
</dbReference>
<keyword evidence="3" id="KW-0653">Protein transport</keyword>
<proteinExistence type="inferred from homology"/>
<evidence type="ECO:0000256" key="1">
    <source>
        <dbReference type="ARBA" id="ARBA00022448"/>
    </source>
</evidence>
<evidence type="ECO:0000313" key="10">
    <source>
        <dbReference type="Proteomes" id="UP000807342"/>
    </source>
</evidence>
<dbReference type="GO" id="GO:0006406">
    <property type="term" value="P:mRNA export from nucleus"/>
    <property type="evidence" value="ECO:0007669"/>
    <property type="project" value="TreeGrafter"/>
</dbReference>
<comment type="caution">
    <text evidence="9">The sequence shown here is derived from an EMBL/GenBank/DDBJ whole genome shotgun (WGS) entry which is preliminary data.</text>
</comment>
<dbReference type="OrthoDB" id="3098at2759"/>
<gene>
    <name evidence="9" type="ORF">P691DRAFT_759710</name>
</gene>
<dbReference type="GO" id="GO:0031965">
    <property type="term" value="C:nuclear membrane"/>
    <property type="evidence" value="ECO:0007669"/>
    <property type="project" value="UniProtKB-SubCell"/>
</dbReference>
<accession>A0A9P5XCX9</accession>
<dbReference type="EMBL" id="MU151153">
    <property type="protein sequence ID" value="KAF9448699.1"/>
    <property type="molecule type" value="Genomic_DNA"/>
</dbReference>
<dbReference type="Gene3D" id="1.10.3450.20">
    <property type="match status" value="1"/>
</dbReference>
<comment type="function">
    <text evidence="7">Functions as a component of the nuclear pore complex (NPC).</text>
</comment>
<comment type="subcellular location">
    <subcellularLocation>
        <location evidence="7">Nucleus</location>
        <location evidence="7">Nuclear pore complex</location>
    </subcellularLocation>
    <subcellularLocation>
        <location evidence="7">Nucleus membrane</location>
    </subcellularLocation>
</comment>
<keyword evidence="5 7" id="KW-0906">Nuclear pore complex</keyword>
<reference evidence="9" key="1">
    <citation type="submission" date="2020-11" db="EMBL/GenBank/DDBJ databases">
        <authorList>
            <consortium name="DOE Joint Genome Institute"/>
            <person name="Ahrendt S."/>
            <person name="Riley R."/>
            <person name="Andreopoulos W."/>
            <person name="Labutti K."/>
            <person name="Pangilinan J."/>
            <person name="Ruiz-Duenas F.J."/>
            <person name="Barrasa J.M."/>
            <person name="Sanchez-Garcia M."/>
            <person name="Camarero S."/>
            <person name="Miyauchi S."/>
            <person name="Serrano A."/>
            <person name="Linde D."/>
            <person name="Babiker R."/>
            <person name="Drula E."/>
            <person name="Ayuso-Fernandez I."/>
            <person name="Pacheco R."/>
            <person name="Padilla G."/>
            <person name="Ferreira P."/>
            <person name="Barriuso J."/>
            <person name="Kellner H."/>
            <person name="Castanera R."/>
            <person name="Alfaro M."/>
            <person name="Ramirez L."/>
            <person name="Pisabarro A.G."/>
            <person name="Kuo A."/>
            <person name="Tritt A."/>
            <person name="Lipzen A."/>
            <person name="He G."/>
            <person name="Yan M."/>
            <person name="Ng V."/>
            <person name="Cullen D."/>
            <person name="Martin F."/>
            <person name="Rosso M.-N."/>
            <person name="Henrissat B."/>
            <person name="Hibbett D."/>
            <person name="Martinez A.T."/>
            <person name="Grigoriev I.V."/>
        </authorList>
    </citation>
    <scope>NUCLEOTIDE SEQUENCE</scope>
    <source>
        <strain evidence="9">MF-IS2</strain>
    </source>
</reference>
<sequence>MATGSLQNSVIQSLRTGNNRDGLVREMDPDAVNRKEGKSLASDDASRHCMGIFARRAASIRGSLFTWRALSTKPRDEELEEDEEVEEPSFWQGNCSRKLWKTSCTRTALNPSLPKNERVLYAALAPSPQTLTVLKSACRIWEDHLWAQISIMCEEKENMELMKLGDSFWEGGVEAVEKGVKEMPAVDAEREEKEWVKEVTETSKSLKDVVVWKAADHAFHFSQLYIILNRMSQLLEAFASGLSNRYYGREAIEYAQCVDSSRICALTPR</sequence>
<dbReference type="GO" id="GO:0000973">
    <property type="term" value="P:post-transcriptional tethering of RNA polymerase II gene DNA at nuclear periphery"/>
    <property type="evidence" value="ECO:0007669"/>
    <property type="project" value="TreeGrafter"/>
</dbReference>
<keyword evidence="4 7" id="KW-0811">Translocation</keyword>
<evidence type="ECO:0000256" key="8">
    <source>
        <dbReference type="SAM" id="MobiDB-lite"/>
    </source>
</evidence>
<keyword evidence="1 7" id="KW-0813">Transport</keyword>
<dbReference type="AlphaFoldDB" id="A0A9P5XCX9"/>
<keyword evidence="10" id="KW-1185">Reference proteome</keyword>
<keyword evidence="7" id="KW-0472">Membrane</keyword>
<evidence type="ECO:0000256" key="7">
    <source>
        <dbReference type="RuleBase" id="RU365072"/>
    </source>
</evidence>
<protein>
    <recommendedName>
        <fullName evidence="7">Nuclear pore complex protein</fullName>
    </recommendedName>
</protein>
<dbReference type="GO" id="GO:0017056">
    <property type="term" value="F:structural constituent of nuclear pore"/>
    <property type="evidence" value="ECO:0007669"/>
    <property type="project" value="UniProtKB-UniRule"/>
</dbReference>
<dbReference type="Proteomes" id="UP000807342">
    <property type="component" value="Unassembled WGS sequence"/>
</dbReference>
<keyword evidence="6 7" id="KW-0539">Nucleus</keyword>
<dbReference type="PANTHER" id="PTHR13003:SF2">
    <property type="entry name" value="NUCLEAR PORE COMPLEX PROTEIN NUP107"/>
    <property type="match status" value="1"/>
</dbReference>
<evidence type="ECO:0000256" key="3">
    <source>
        <dbReference type="ARBA" id="ARBA00022927"/>
    </source>
</evidence>
<dbReference type="GO" id="GO:0006606">
    <property type="term" value="P:protein import into nucleus"/>
    <property type="evidence" value="ECO:0007669"/>
    <property type="project" value="TreeGrafter"/>
</dbReference>
<evidence type="ECO:0000256" key="6">
    <source>
        <dbReference type="ARBA" id="ARBA00023242"/>
    </source>
</evidence>
<name>A0A9P5XCX9_9AGAR</name>
<dbReference type="Pfam" id="PF04121">
    <property type="entry name" value="Nup84_Nup100"/>
    <property type="match status" value="1"/>
</dbReference>
<evidence type="ECO:0000256" key="2">
    <source>
        <dbReference type="ARBA" id="ARBA00022816"/>
    </source>
</evidence>
<feature type="compositionally biased region" description="Basic and acidic residues" evidence="8">
    <location>
        <begin position="22"/>
        <end position="38"/>
    </location>
</feature>
<evidence type="ECO:0000256" key="5">
    <source>
        <dbReference type="ARBA" id="ARBA00023132"/>
    </source>
</evidence>
<comment type="similarity">
    <text evidence="7">Belongs to the nucleoporin Nup84/Nup107 family.</text>
</comment>
<dbReference type="GO" id="GO:0031080">
    <property type="term" value="C:nuclear pore outer ring"/>
    <property type="evidence" value="ECO:0007669"/>
    <property type="project" value="TreeGrafter"/>
</dbReference>
<feature type="compositionally biased region" description="Polar residues" evidence="8">
    <location>
        <begin position="1"/>
        <end position="19"/>
    </location>
</feature>
<evidence type="ECO:0000256" key="4">
    <source>
        <dbReference type="ARBA" id="ARBA00023010"/>
    </source>
</evidence>
<comment type="subunit">
    <text evidence="7">Part of the nuclear pore complex (NPC).</text>
</comment>
<feature type="region of interest" description="Disordered" evidence="8">
    <location>
        <begin position="1"/>
        <end position="40"/>
    </location>
</feature>